<evidence type="ECO:0000256" key="1">
    <source>
        <dbReference type="SAM" id="Phobius"/>
    </source>
</evidence>
<feature type="transmembrane region" description="Helical" evidence="1">
    <location>
        <begin position="112"/>
        <end position="132"/>
    </location>
</feature>
<feature type="transmembrane region" description="Helical" evidence="1">
    <location>
        <begin position="47"/>
        <end position="68"/>
    </location>
</feature>
<comment type="caution">
    <text evidence="2">The sequence shown here is derived from an EMBL/GenBank/DDBJ whole genome shotgun (WGS) entry which is preliminary data.</text>
</comment>
<reference evidence="3" key="1">
    <citation type="submission" date="2018-05" db="EMBL/GenBank/DDBJ databases">
        <authorList>
            <person name="Li Y."/>
        </authorList>
    </citation>
    <scope>NUCLEOTIDE SEQUENCE [LARGE SCALE GENOMIC DNA]</scope>
    <source>
        <strain evidence="3">3d-2-2</strain>
    </source>
</reference>
<keyword evidence="1" id="KW-0812">Transmembrane</keyword>
<evidence type="ECO:0000313" key="2">
    <source>
        <dbReference type="EMBL" id="PWF25550.1"/>
    </source>
</evidence>
<proteinExistence type="predicted"/>
<keyword evidence="3" id="KW-1185">Reference proteome</keyword>
<feature type="transmembrane region" description="Helical" evidence="1">
    <location>
        <begin position="21"/>
        <end position="41"/>
    </location>
</feature>
<evidence type="ECO:0008006" key="4">
    <source>
        <dbReference type="Google" id="ProtNLM"/>
    </source>
</evidence>
<gene>
    <name evidence="2" type="ORF">DD235_01165</name>
</gene>
<dbReference type="EMBL" id="QETA01000001">
    <property type="protein sequence ID" value="PWF25550.1"/>
    <property type="molecule type" value="Genomic_DNA"/>
</dbReference>
<evidence type="ECO:0000313" key="3">
    <source>
        <dbReference type="Proteomes" id="UP000245212"/>
    </source>
</evidence>
<feature type="transmembrane region" description="Helical" evidence="1">
    <location>
        <begin position="80"/>
        <end position="100"/>
    </location>
</feature>
<protein>
    <recommendedName>
        <fullName evidence="4">DUF2878 domain-containing protein</fullName>
    </recommendedName>
</protein>
<keyword evidence="1" id="KW-1133">Transmembrane helix</keyword>
<sequence length="136" mass="14803">MHTGTTNSDIPSPARIYMIRTATLMGIYVLLNLAAILGVFDGILGQALGWILAVAVALPVMAQIWATLRLMADSDEYVRTIVAKCFIISAGSTMALWSAWGFGETYAAAPHLPGWLIYPLFWGIYALVSPFVRTSH</sequence>
<organism evidence="2 3">
    <name type="scientific">Corticimicrobacter populi</name>
    <dbReference type="NCBI Taxonomy" id="2175229"/>
    <lineage>
        <taxon>Bacteria</taxon>
        <taxon>Pseudomonadati</taxon>
        <taxon>Pseudomonadota</taxon>
        <taxon>Betaproteobacteria</taxon>
        <taxon>Burkholderiales</taxon>
        <taxon>Alcaligenaceae</taxon>
        <taxon>Corticimicrobacter</taxon>
    </lineage>
</organism>
<dbReference type="AlphaFoldDB" id="A0A2V1K4Q5"/>
<name>A0A2V1K4Q5_9BURK</name>
<dbReference type="RefSeq" id="WP_109060954.1">
    <property type="nucleotide sequence ID" value="NZ_QETA01000001.1"/>
</dbReference>
<keyword evidence="1" id="KW-0472">Membrane</keyword>
<accession>A0A2V1K4Q5</accession>
<dbReference type="Proteomes" id="UP000245212">
    <property type="component" value="Unassembled WGS sequence"/>
</dbReference>